<proteinExistence type="predicted"/>
<evidence type="ECO:0000256" key="1">
    <source>
        <dbReference type="SAM" id="Phobius"/>
    </source>
</evidence>
<dbReference type="RefSeq" id="WP_003378073.1">
    <property type="nucleotide sequence ID" value="NZ_JAAMYB010000015.1"/>
</dbReference>
<reference evidence="2" key="2">
    <citation type="journal article" date="2021" name="Microorganisms">
        <title>Extensive Genome Exploration of Clostridium botulinum Group III Field Strains.</title>
        <authorList>
            <person name="Fillo S."/>
            <person name="Giordani F."/>
            <person name="Tonon E."/>
            <person name="Drigo I."/>
            <person name="Anselmo A."/>
            <person name="Fortunato A."/>
            <person name="Lista F."/>
            <person name="Bano L."/>
        </authorList>
    </citation>
    <scope>NUCLEOTIDE SEQUENCE</scope>
    <source>
        <strain evidence="2">IZSVe-TV_9877_3_12</strain>
    </source>
</reference>
<keyword evidence="1" id="KW-0812">Transmembrane</keyword>
<comment type="caution">
    <text evidence="2">The sequence shown here is derived from an EMBL/GenBank/DDBJ whole genome shotgun (WGS) entry which is preliminary data.</text>
</comment>
<keyword evidence="1" id="KW-1133">Transmembrane helix</keyword>
<protein>
    <submittedName>
        <fullName evidence="2">Uncharacterized protein</fullName>
    </submittedName>
</protein>
<feature type="transmembrane region" description="Helical" evidence="1">
    <location>
        <begin position="27"/>
        <end position="45"/>
    </location>
</feature>
<accession>A0A9Q3Z054</accession>
<feature type="transmembrane region" description="Helical" evidence="1">
    <location>
        <begin position="51"/>
        <end position="71"/>
    </location>
</feature>
<reference evidence="2" key="1">
    <citation type="submission" date="2020-02" db="EMBL/GenBank/DDBJ databases">
        <authorList>
            <person name="Fillo S."/>
            <person name="Giordani F."/>
            <person name="Tonon E."/>
            <person name="Drigo I."/>
            <person name="Anselmo A."/>
            <person name="Fortunato A."/>
            <person name="Bano L."/>
            <person name="Lista F."/>
        </authorList>
    </citation>
    <scope>NUCLEOTIDE SEQUENCE</scope>
    <source>
        <strain evidence="2">IZSVe-TV_9877_3_12</strain>
    </source>
</reference>
<dbReference type="Proteomes" id="UP000813637">
    <property type="component" value="Unassembled WGS sequence"/>
</dbReference>
<evidence type="ECO:0000313" key="2">
    <source>
        <dbReference type="EMBL" id="MCD3195716.1"/>
    </source>
</evidence>
<sequence length="135" mass="15612">MDKELIIKHLEFLEDIIKRLEDNSFKIKGWTITLVTAILGILASKDLLTRKYTSILIVPILGFALLDSYYLNQGRGFREKYNKIVEDFNKKNFNNLILFDLNPEKIKYGFLKALKSKSILGTYLILIILMLVVVA</sequence>
<evidence type="ECO:0000313" key="3">
    <source>
        <dbReference type="Proteomes" id="UP000813637"/>
    </source>
</evidence>
<dbReference type="EMBL" id="JAAMYB010000015">
    <property type="protein sequence ID" value="MCD3195716.1"/>
    <property type="molecule type" value="Genomic_DNA"/>
</dbReference>
<gene>
    <name evidence="2" type="ORF">G8S53_10555</name>
</gene>
<dbReference type="AlphaFoldDB" id="A0A9Q3Z054"/>
<feature type="transmembrane region" description="Helical" evidence="1">
    <location>
        <begin position="118"/>
        <end position="134"/>
    </location>
</feature>
<name>A0A9Q3Z054_CLOBO</name>
<organism evidence="2 3">
    <name type="scientific">Clostridium botulinum C</name>
    <dbReference type="NCBI Taxonomy" id="36828"/>
    <lineage>
        <taxon>Bacteria</taxon>
        <taxon>Bacillati</taxon>
        <taxon>Bacillota</taxon>
        <taxon>Clostridia</taxon>
        <taxon>Eubacteriales</taxon>
        <taxon>Clostridiaceae</taxon>
        <taxon>Clostridium</taxon>
    </lineage>
</organism>
<keyword evidence="1" id="KW-0472">Membrane</keyword>